<dbReference type="KEGG" id="llu:AKJ09_04021"/>
<dbReference type="GO" id="GO:0046872">
    <property type="term" value="F:metal ion binding"/>
    <property type="evidence" value="ECO:0007669"/>
    <property type="project" value="UniProtKB-KW"/>
</dbReference>
<feature type="binding site" evidence="1">
    <location>
        <position position="170"/>
    </location>
    <ligand>
        <name>Zn(2+)</name>
        <dbReference type="ChEBI" id="CHEBI:29105"/>
    </ligand>
</feature>
<dbReference type="PROSITE" id="PS51257">
    <property type="entry name" value="PROKAR_LIPOPROTEIN"/>
    <property type="match status" value="1"/>
</dbReference>
<comment type="catalytic activity">
    <reaction evidence="2">
        <text>an N-acylsphing-4-enine + H2O = sphing-4-enine + a fatty acid</text>
        <dbReference type="Rhea" id="RHEA:20856"/>
        <dbReference type="ChEBI" id="CHEBI:15377"/>
        <dbReference type="ChEBI" id="CHEBI:28868"/>
        <dbReference type="ChEBI" id="CHEBI:52639"/>
        <dbReference type="ChEBI" id="CHEBI:57756"/>
        <dbReference type="EC" id="3.5.1.23"/>
    </reaction>
</comment>
<keyword evidence="4" id="KW-0732">Signal</keyword>
<gene>
    <name evidence="6" type="ORF">AKJ09_04021</name>
</gene>
<name>A0A0K1PV07_9BACT</name>
<dbReference type="GO" id="GO:0017040">
    <property type="term" value="F:N-acylsphingosine amidohydrolase activity"/>
    <property type="evidence" value="ECO:0007669"/>
    <property type="project" value="UniProtKB-UniRule"/>
</dbReference>
<dbReference type="GO" id="GO:0016020">
    <property type="term" value="C:membrane"/>
    <property type="evidence" value="ECO:0007669"/>
    <property type="project" value="GOC"/>
</dbReference>
<keyword evidence="7" id="KW-1185">Reference proteome</keyword>
<sequence length="490" mass="50813">MPIRAANVRALLSAFGVSLVVAACGLDSSGEMVTTQDATPPAHPPAETGTGAPPATSTPPAKDLGDVRAGVATVETTPAIGVPLAGYTGRRRILPDLDSSTPSMYFKPSTGVRDALHARALVIESAGKRVTFLSVDAIAMLGSLVDDIVAAASAQGSPIQKDDLVVFASHSHSTSGALTNLHFWEQAATDALVASVHDDFVKACATAIVTAEKGLAPAHVGFGWGELAGATKNRRAGISKVFTEDSVDKTMAVLRVDDVNDKPMATLVNFSIHPTALGADNFAFSADLAGGIAAYVEKATGVPMLFAQGAEGDIAPAQGGDAAIDSLGAIVGHKVVEIRDATKTRDHLRLATANAVVDFGKATLVARPDALSTPALDLSILAPLGSIELGPDFVDHKFRFQAIRIDDDVIAAIPGEPIHTLGLRIRDEGKNVGFEHVLVFGLSNGHMSYVTDADEYDAGGYEAAATLYGRDTGDRLVTAALDRLKEVLAK</sequence>
<protein>
    <recommendedName>
        <fullName evidence="2">Neutral ceramidase</fullName>
        <ecNumber evidence="2">3.5.1.23</ecNumber>
    </recommendedName>
</protein>
<reference evidence="6 7" key="1">
    <citation type="submission" date="2015-08" db="EMBL/GenBank/DDBJ databases">
        <authorList>
            <person name="Babu N.S."/>
            <person name="Beckwith C.J."/>
            <person name="Beseler K.G."/>
            <person name="Brison A."/>
            <person name="Carone J.V."/>
            <person name="Caskin T.P."/>
            <person name="Diamond M."/>
            <person name="Durham M.E."/>
            <person name="Foxe J.M."/>
            <person name="Go M."/>
            <person name="Henderson B.A."/>
            <person name="Jones I.B."/>
            <person name="McGettigan J.A."/>
            <person name="Micheletti S.J."/>
            <person name="Nasrallah M.E."/>
            <person name="Ortiz D."/>
            <person name="Piller C.R."/>
            <person name="Privatt S.R."/>
            <person name="Schneider S.L."/>
            <person name="Sharp S."/>
            <person name="Smith T.C."/>
            <person name="Stanton J.D."/>
            <person name="Ullery H.E."/>
            <person name="Wilson R.J."/>
            <person name="Serrano M.G."/>
            <person name="Buck G."/>
            <person name="Lee V."/>
            <person name="Wang Y."/>
            <person name="Carvalho R."/>
            <person name="Voegtly L."/>
            <person name="Shi R."/>
            <person name="Duckworth R."/>
            <person name="Johnson A."/>
            <person name="Loviza R."/>
            <person name="Walstead R."/>
            <person name="Shah Z."/>
            <person name="Kiflezghi M."/>
            <person name="Wade K."/>
            <person name="Ball S.L."/>
            <person name="Bradley K.W."/>
            <person name="Asai D.J."/>
            <person name="Bowman C.A."/>
            <person name="Russell D.A."/>
            <person name="Pope W.H."/>
            <person name="Jacobs-Sera D."/>
            <person name="Hendrix R.W."/>
            <person name="Hatfull G.F."/>
        </authorList>
    </citation>
    <scope>NUCLEOTIDE SEQUENCE [LARGE SCALE GENOMIC DNA]</scope>
    <source>
        <strain evidence="6 7">DSM 27648</strain>
    </source>
</reference>
<keyword evidence="1" id="KW-0479">Metal-binding</keyword>
<feature type="domain" description="Neutral/alkaline non-lysosomal ceramidase N-terminal" evidence="5">
    <location>
        <begin position="109"/>
        <end position="317"/>
    </location>
</feature>
<dbReference type="STRING" id="1391654.AKJ09_04021"/>
<evidence type="ECO:0000256" key="4">
    <source>
        <dbReference type="SAM" id="SignalP"/>
    </source>
</evidence>
<keyword evidence="2" id="KW-0443">Lipid metabolism</keyword>
<proteinExistence type="inferred from homology"/>
<evidence type="ECO:0000256" key="2">
    <source>
        <dbReference type="RuleBase" id="RU366019"/>
    </source>
</evidence>
<dbReference type="EC" id="3.5.1.23" evidence="2"/>
<dbReference type="AlphaFoldDB" id="A0A0K1PV07"/>
<dbReference type="Proteomes" id="UP000064967">
    <property type="component" value="Chromosome"/>
</dbReference>
<feature type="chain" id="PRO_5005466416" description="Neutral ceramidase" evidence="4">
    <location>
        <begin position="23"/>
        <end position="490"/>
    </location>
</feature>
<dbReference type="InterPro" id="IPR006823">
    <property type="entry name" value="Ceramidase_alk"/>
</dbReference>
<dbReference type="OrthoDB" id="6899210at2"/>
<keyword evidence="2" id="KW-0378">Hydrolase</keyword>
<feature type="binding site" evidence="1">
    <location>
        <position position="273"/>
    </location>
    <ligand>
        <name>Zn(2+)</name>
        <dbReference type="ChEBI" id="CHEBI:29105"/>
    </ligand>
</feature>
<evidence type="ECO:0000313" key="6">
    <source>
        <dbReference type="EMBL" id="AKU97357.1"/>
    </source>
</evidence>
<evidence type="ECO:0000256" key="1">
    <source>
        <dbReference type="PIRSR" id="PIRSR606823-2"/>
    </source>
</evidence>
<comment type="cofactor">
    <cofactor evidence="1">
        <name>Zn(2+)</name>
        <dbReference type="ChEBI" id="CHEBI:29105"/>
    </cofactor>
    <text evidence="1">Binds 1 zinc ion per subunit.</text>
</comment>
<dbReference type="RefSeq" id="WP_146648504.1">
    <property type="nucleotide sequence ID" value="NZ_CP012333.1"/>
</dbReference>
<dbReference type="InterPro" id="IPR031329">
    <property type="entry name" value="NEUT/ALK_ceramidase_N"/>
</dbReference>
<dbReference type="PANTHER" id="PTHR12670">
    <property type="entry name" value="CERAMIDASE"/>
    <property type="match status" value="1"/>
</dbReference>
<evidence type="ECO:0000313" key="7">
    <source>
        <dbReference type="Proteomes" id="UP000064967"/>
    </source>
</evidence>
<dbReference type="GO" id="GO:0046512">
    <property type="term" value="P:sphingosine biosynthetic process"/>
    <property type="evidence" value="ECO:0007669"/>
    <property type="project" value="TreeGrafter"/>
</dbReference>
<organism evidence="6 7">
    <name type="scientific">Labilithrix luteola</name>
    <dbReference type="NCBI Taxonomy" id="1391654"/>
    <lineage>
        <taxon>Bacteria</taxon>
        <taxon>Pseudomonadati</taxon>
        <taxon>Myxococcota</taxon>
        <taxon>Polyangia</taxon>
        <taxon>Polyangiales</taxon>
        <taxon>Labilitrichaceae</taxon>
        <taxon>Labilithrix</taxon>
    </lineage>
</organism>
<feature type="region of interest" description="Disordered" evidence="3">
    <location>
        <begin position="32"/>
        <end position="65"/>
    </location>
</feature>
<dbReference type="PANTHER" id="PTHR12670:SF1">
    <property type="entry name" value="NEUTRAL CERAMIDASE"/>
    <property type="match status" value="1"/>
</dbReference>
<comment type="similarity">
    <text evidence="2">Belongs to the neutral ceramidase family.</text>
</comment>
<dbReference type="GO" id="GO:0005576">
    <property type="term" value="C:extracellular region"/>
    <property type="evidence" value="ECO:0007669"/>
    <property type="project" value="TreeGrafter"/>
</dbReference>
<dbReference type="GO" id="GO:0042759">
    <property type="term" value="P:long-chain fatty acid biosynthetic process"/>
    <property type="evidence" value="ECO:0007669"/>
    <property type="project" value="TreeGrafter"/>
</dbReference>
<evidence type="ECO:0000259" key="5">
    <source>
        <dbReference type="Pfam" id="PF04734"/>
    </source>
</evidence>
<dbReference type="Pfam" id="PF04734">
    <property type="entry name" value="Ceramidase_alk"/>
    <property type="match status" value="2"/>
</dbReference>
<feature type="domain" description="Neutral/alkaline non-lysosomal ceramidase N-terminal" evidence="5">
    <location>
        <begin position="378"/>
        <end position="473"/>
    </location>
</feature>
<keyword evidence="1" id="KW-0862">Zinc</keyword>
<feature type="signal peptide" evidence="4">
    <location>
        <begin position="1"/>
        <end position="22"/>
    </location>
</feature>
<keyword evidence="2" id="KW-0746">Sphingolipid metabolism</keyword>
<accession>A0A0K1PV07</accession>
<evidence type="ECO:0000256" key="3">
    <source>
        <dbReference type="SAM" id="MobiDB-lite"/>
    </source>
</evidence>
<dbReference type="EMBL" id="CP012333">
    <property type="protein sequence ID" value="AKU97357.1"/>
    <property type="molecule type" value="Genomic_DNA"/>
</dbReference>
<feature type="compositionally biased region" description="Low complexity" evidence="3">
    <location>
        <begin position="45"/>
        <end position="61"/>
    </location>
</feature>
<dbReference type="GO" id="GO:0046514">
    <property type="term" value="P:ceramide catabolic process"/>
    <property type="evidence" value="ECO:0007669"/>
    <property type="project" value="InterPro"/>
</dbReference>